<evidence type="ECO:0000256" key="1">
    <source>
        <dbReference type="ARBA" id="ARBA00000085"/>
    </source>
</evidence>
<keyword evidence="4" id="KW-1003">Cell membrane</keyword>
<evidence type="ECO:0000256" key="4">
    <source>
        <dbReference type="ARBA" id="ARBA00022475"/>
    </source>
</evidence>
<dbReference type="SMART" id="SM00387">
    <property type="entry name" value="HATPase_c"/>
    <property type="match status" value="1"/>
</dbReference>
<dbReference type="AlphaFoldDB" id="A0A1H0QTU6"/>
<dbReference type="GO" id="GO:0000155">
    <property type="term" value="F:phosphorelay sensor kinase activity"/>
    <property type="evidence" value="ECO:0007669"/>
    <property type="project" value="InterPro"/>
</dbReference>
<evidence type="ECO:0000256" key="6">
    <source>
        <dbReference type="ARBA" id="ARBA00022679"/>
    </source>
</evidence>
<keyword evidence="11" id="KW-1133">Transmembrane helix</keyword>
<keyword evidence="10" id="KW-0902">Two-component regulatory system</keyword>
<keyword evidence="8" id="KW-0418">Kinase</keyword>
<dbReference type="InterPro" id="IPR003661">
    <property type="entry name" value="HisK_dim/P_dom"/>
</dbReference>
<dbReference type="PROSITE" id="PS50109">
    <property type="entry name" value="HIS_KIN"/>
    <property type="match status" value="1"/>
</dbReference>
<dbReference type="InterPro" id="IPR003594">
    <property type="entry name" value="HATPase_dom"/>
</dbReference>
<keyword evidence="7" id="KW-0547">Nucleotide-binding</keyword>
<dbReference type="Pfam" id="PF02518">
    <property type="entry name" value="HATPase_c"/>
    <property type="match status" value="1"/>
</dbReference>
<dbReference type="InterPro" id="IPR005467">
    <property type="entry name" value="His_kinase_dom"/>
</dbReference>
<dbReference type="PRINTS" id="PR00344">
    <property type="entry name" value="BCTRLSENSOR"/>
</dbReference>
<dbReference type="SUPFAM" id="SSF55874">
    <property type="entry name" value="ATPase domain of HSP90 chaperone/DNA topoisomerase II/histidine kinase"/>
    <property type="match status" value="1"/>
</dbReference>
<feature type="domain" description="HAMP" evidence="13">
    <location>
        <begin position="197"/>
        <end position="249"/>
    </location>
</feature>
<evidence type="ECO:0000256" key="3">
    <source>
        <dbReference type="ARBA" id="ARBA00012438"/>
    </source>
</evidence>
<dbReference type="SMART" id="SM00304">
    <property type="entry name" value="HAMP"/>
    <property type="match status" value="1"/>
</dbReference>
<dbReference type="CDD" id="cd06225">
    <property type="entry name" value="HAMP"/>
    <property type="match status" value="1"/>
</dbReference>
<evidence type="ECO:0000313" key="14">
    <source>
        <dbReference type="EMBL" id="SDP20747.1"/>
    </source>
</evidence>
<evidence type="ECO:0000313" key="15">
    <source>
        <dbReference type="Proteomes" id="UP000182412"/>
    </source>
</evidence>
<keyword evidence="5" id="KW-0597">Phosphoprotein</keyword>
<dbReference type="FunFam" id="3.30.565.10:FF:000006">
    <property type="entry name" value="Sensor histidine kinase WalK"/>
    <property type="match status" value="1"/>
</dbReference>
<dbReference type="GO" id="GO:0005524">
    <property type="term" value="F:ATP binding"/>
    <property type="evidence" value="ECO:0007669"/>
    <property type="project" value="UniProtKB-KW"/>
</dbReference>
<evidence type="ECO:0000259" key="12">
    <source>
        <dbReference type="PROSITE" id="PS50109"/>
    </source>
</evidence>
<evidence type="ECO:0000256" key="7">
    <source>
        <dbReference type="ARBA" id="ARBA00022741"/>
    </source>
</evidence>
<dbReference type="RefSeq" id="WP_074571938.1">
    <property type="nucleotide sequence ID" value="NZ_FNJQ01000009.1"/>
</dbReference>
<dbReference type="Pfam" id="PF00672">
    <property type="entry name" value="HAMP"/>
    <property type="match status" value="1"/>
</dbReference>
<proteinExistence type="predicted"/>
<dbReference type="CDD" id="cd00082">
    <property type="entry name" value="HisKA"/>
    <property type="match status" value="1"/>
</dbReference>
<dbReference type="InterPro" id="IPR050980">
    <property type="entry name" value="2C_sensor_his_kinase"/>
</dbReference>
<dbReference type="CDD" id="cd00075">
    <property type="entry name" value="HATPase"/>
    <property type="match status" value="1"/>
</dbReference>
<dbReference type="Proteomes" id="UP000182412">
    <property type="component" value="Unassembled WGS sequence"/>
</dbReference>
<evidence type="ECO:0000256" key="5">
    <source>
        <dbReference type="ARBA" id="ARBA00022553"/>
    </source>
</evidence>
<dbReference type="SUPFAM" id="SSF47384">
    <property type="entry name" value="Homodimeric domain of signal transducing histidine kinase"/>
    <property type="match status" value="1"/>
</dbReference>
<dbReference type="Pfam" id="PF00512">
    <property type="entry name" value="HisKA"/>
    <property type="match status" value="1"/>
</dbReference>
<reference evidence="14 15" key="1">
    <citation type="submission" date="2016-10" db="EMBL/GenBank/DDBJ databases">
        <authorList>
            <person name="de Groot N.N."/>
        </authorList>
    </citation>
    <scope>NUCLEOTIDE SEQUENCE [LARGE SCALE GENOMIC DNA]</scope>
    <source>
        <strain evidence="14 15">S137</strain>
    </source>
</reference>
<dbReference type="EMBL" id="FNJQ01000009">
    <property type="protein sequence ID" value="SDP20747.1"/>
    <property type="molecule type" value="Genomic_DNA"/>
</dbReference>
<dbReference type="Gene3D" id="6.10.340.10">
    <property type="match status" value="1"/>
</dbReference>
<evidence type="ECO:0000256" key="8">
    <source>
        <dbReference type="ARBA" id="ARBA00022777"/>
    </source>
</evidence>
<evidence type="ECO:0000259" key="13">
    <source>
        <dbReference type="PROSITE" id="PS50885"/>
    </source>
</evidence>
<feature type="transmembrane region" description="Helical" evidence="11">
    <location>
        <begin position="172"/>
        <end position="191"/>
    </location>
</feature>
<dbReference type="SMART" id="SM00388">
    <property type="entry name" value="HisKA"/>
    <property type="match status" value="1"/>
</dbReference>
<evidence type="ECO:0000256" key="9">
    <source>
        <dbReference type="ARBA" id="ARBA00022840"/>
    </source>
</evidence>
<dbReference type="PANTHER" id="PTHR44936">
    <property type="entry name" value="SENSOR PROTEIN CREC"/>
    <property type="match status" value="1"/>
</dbReference>
<gene>
    <name evidence="14" type="ORF">SAMN05216366_10961</name>
</gene>
<sequence length="485" mass="54356">MQIKRRLFLSNIMMFALPFAIIAVMAGALYLSYQEAKLGVFGNTSHDKHVVHVVQEDMRQTVAGLPVGNPAMWQGSLTELARRMEADNYHLAVVDNRGITLYSNLTEIEEMQIEEELKPVAFVEDSAVFVFRDSNIIKYMFSREDKEYHLIGIRSFDISTGRGLLGGLYHSYASGLLLMGLLVFMLINLWLAHRLSQKILQPIAALRKAASAVEQGDLTYHVKPVGDEEFAALCRHFNGMAEKLAELQAARNESDEERRTLIAGISHDIRTPLTVIRGYVEGLKDGVAKDENMQKRYLDKIAAGTEQISSLLERLFLYSKLNMEAYPFNFRQVKFASWLQSRAGEFQQILPAGGSLQISSVPENLAARVQMDTTEIQRVMTNLLENAVKYHPAPDMIHVSIQVSLVGRELLLRLADNGPGVAAENLPRLFQEFYRTDAARSETKRGSGLGLAICRRIVEAHQGRIWAESRDEGTGLCICIVLPTV</sequence>
<dbReference type="PROSITE" id="PS50885">
    <property type="entry name" value="HAMP"/>
    <property type="match status" value="1"/>
</dbReference>
<dbReference type="InterPro" id="IPR036890">
    <property type="entry name" value="HATPase_C_sf"/>
</dbReference>
<dbReference type="InterPro" id="IPR003660">
    <property type="entry name" value="HAMP_dom"/>
</dbReference>
<comment type="subcellular location">
    <subcellularLocation>
        <location evidence="2">Cell membrane</location>
        <topology evidence="2">Multi-pass membrane protein</topology>
    </subcellularLocation>
</comment>
<dbReference type="OrthoDB" id="9806130at2"/>
<dbReference type="SUPFAM" id="SSF158472">
    <property type="entry name" value="HAMP domain-like"/>
    <property type="match status" value="1"/>
</dbReference>
<keyword evidence="6" id="KW-0808">Transferase</keyword>
<accession>A0A1H0QTU6</accession>
<dbReference type="InterPro" id="IPR004358">
    <property type="entry name" value="Sig_transdc_His_kin-like_C"/>
</dbReference>
<organism evidence="14 15">
    <name type="scientific">Selenomonas ruminantium</name>
    <dbReference type="NCBI Taxonomy" id="971"/>
    <lineage>
        <taxon>Bacteria</taxon>
        <taxon>Bacillati</taxon>
        <taxon>Bacillota</taxon>
        <taxon>Negativicutes</taxon>
        <taxon>Selenomonadales</taxon>
        <taxon>Selenomonadaceae</taxon>
        <taxon>Selenomonas</taxon>
    </lineage>
</organism>
<feature type="transmembrane region" description="Helical" evidence="11">
    <location>
        <begin position="12"/>
        <end position="33"/>
    </location>
</feature>
<evidence type="ECO:0000256" key="10">
    <source>
        <dbReference type="ARBA" id="ARBA00023012"/>
    </source>
</evidence>
<name>A0A1H0QTU6_SELRU</name>
<feature type="domain" description="Histidine kinase" evidence="12">
    <location>
        <begin position="264"/>
        <end position="485"/>
    </location>
</feature>
<keyword evidence="9" id="KW-0067">ATP-binding</keyword>
<keyword evidence="11" id="KW-0812">Transmembrane</keyword>
<dbReference type="Gene3D" id="3.30.565.10">
    <property type="entry name" value="Histidine kinase-like ATPase, C-terminal domain"/>
    <property type="match status" value="1"/>
</dbReference>
<dbReference type="Gene3D" id="1.10.287.130">
    <property type="match status" value="1"/>
</dbReference>
<dbReference type="EC" id="2.7.13.3" evidence="3"/>
<protein>
    <recommendedName>
        <fullName evidence="3">histidine kinase</fullName>
        <ecNumber evidence="3">2.7.13.3</ecNumber>
    </recommendedName>
</protein>
<keyword evidence="11" id="KW-0472">Membrane</keyword>
<evidence type="ECO:0000256" key="2">
    <source>
        <dbReference type="ARBA" id="ARBA00004651"/>
    </source>
</evidence>
<dbReference type="GO" id="GO:0005886">
    <property type="term" value="C:plasma membrane"/>
    <property type="evidence" value="ECO:0007669"/>
    <property type="project" value="UniProtKB-SubCell"/>
</dbReference>
<dbReference type="InterPro" id="IPR036097">
    <property type="entry name" value="HisK_dim/P_sf"/>
</dbReference>
<dbReference type="PANTHER" id="PTHR44936:SF10">
    <property type="entry name" value="SENSOR PROTEIN RSTB"/>
    <property type="match status" value="1"/>
</dbReference>
<evidence type="ECO:0000256" key="11">
    <source>
        <dbReference type="SAM" id="Phobius"/>
    </source>
</evidence>
<comment type="catalytic activity">
    <reaction evidence="1">
        <text>ATP + protein L-histidine = ADP + protein N-phospho-L-histidine.</text>
        <dbReference type="EC" id="2.7.13.3"/>
    </reaction>
</comment>